<evidence type="ECO:0000256" key="2">
    <source>
        <dbReference type="ARBA" id="ARBA00001911"/>
    </source>
</evidence>
<dbReference type="CDD" id="cd05246">
    <property type="entry name" value="dTDP_GD_SDR_e"/>
    <property type="match status" value="1"/>
</dbReference>
<dbReference type="Gene3D" id="3.40.50.720">
    <property type="entry name" value="NAD(P)-binding Rossmann-like Domain"/>
    <property type="match status" value="1"/>
</dbReference>
<organism evidence="9 10">
    <name type="scientific">Candidatus Daviesbacteria bacterium GW2011_GWA1_36_8</name>
    <dbReference type="NCBI Taxonomy" id="1618417"/>
    <lineage>
        <taxon>Bacteria</taxon>
        <taxon>Candidatus Daviesiibacteriota</taxon>
    </lineage>
</organism>
<feature type="domain" description="NAD(P)-binding" evidence="8">
    <location>
        <begin position="4"/>
        <end position="303"/>
    </location>
</feature>
<dbReference type="NCBIfam" id="TIGR01181">
    <property type="entry name" value="dTDP_gluc_dehyt"/>
    <property type="match status" value="1"/>
</dbReference>
<accession>A0A0G0FB38</accession>
<name>A0A0G0FB38_9BACT</name>
<protein>
    <recommendedName>
        <fullName evidence="4 7">dTDP-glucose 4,6-dehydratase</fullName>
        <ecNumber evidence="4 7">4.2.1.46</ecNumber>
    </recommendedName>
</protein>
<proteinExistence type="inferred from homology"/>
<comment type="catalytic activity">
    <reaction evidence="1 7">
        <text>dTDP-alpha-D-glucose = dTDP-4-dehydro-6-deoxy-alpha-D-glucose + H2O</text>
        <dbReference type="Rhea" id="RHEA:17221"/>
        <dbReference type="ChEBI" id="CHEBI:15377"/>
        <dbReference type="ChEBI" id="CHEBI:57477"/>
        <dbReference type="ChEBI" id="CHEBI:57649"/>
        <dbReference type="EC" id="4.2.1.46"/>
    </reaction>
</comment>
<sequence length="333" mass="37998">MKLLITGGAGFIGSNFVHYWMKNHPDDQVIVLDKLTYAGHKSSLKDLEENPNFKFTQGDICDSEIVKTVMQGVDIVVHFAAESHVDRSIIDPLIFVKTNVLGTSVLLEAAVDGKVKRFHHISTDEVFGELGFNDAPFNEDTKYNPRTPYSASKAGSDHLVRVYFESYGLPVTITNCANNYGPFHDPEKLIPRFITNLMEGKKVPLMGEGENIRSWIYVEDHNRGVETVLEKGEVGETYLIGGEEKTNKEVTLKILKLLGLGEDMIERVEHRLGHDLRYAIDDSKLRALGWEPKNNFEEGLKKTVDWFKENEWWWKPLKKDRPNVDREAQKSYE</sequence>
<dbReference type="PATRIC" id="fig|1618417.4.peg.30"/>
<keyword evidence="5" id="KW-0520">NAD</keyword>
<dbReference type="Proteomes" id="UP000034448">
    <property type="component" value="Unassembled WGS sequence"/>
</dbReference>
<dbReference type="GO" id="GO:0009225">
    <property type="term" value="P:nucleotide-sugar metabolic process"/>
    <property type="evidence" value="ECO:0007669"/>
    <property type="project" value="InterPro"/>
</dbReference>
<dbReference type="Gene3D" id="3.90.25.10">
    <property type="entry name" value="UDP-galactose 4-epimerase, domain 1"/>
    <property type="match status" value="1"/>
</dbReference>
<gene>
    <name evidence="9" type="ORF">US28_C0001G0028</name>
</gene>
<reference evidence="9 10" key="1">
    <citation type="journal article" date="2015" name="Nature">
        <title>rRNA introns, odd ribosomes, and small enigmatic genomes across a large radiation of phyla.</title>
        <authorList>
            <person name="Brown C.T."/>
            <person name="Hug L.A."/>
            <person name="Thomas B.C."/>
            <person name="Sharon I."/>
            <person name="Castelle C.J."/>
            <person name="Singh A."/>
            <person name="Wilkins M.J."/>
            <person name="Williams K.H."/>
            <person name="Banfield J.F."/>
        </authorList>
    </citation>
    <scope>NUCLEOTIDE SEQUENCE [LARGE SCALE GENOMIC DNA]</scope>
</reference>
<evidence type="ECO:0000256" key="6">
    <source>
        <dbReference type="ARBA" id="ARBA00023239"/>
    </source>
</evidence>
<dbReference type="FunFam" id="3.40.50.720:FF:000304">
    <property type="entry name" value="UDP-glucose 4,6-dehydratase"/>
    <property type="match status" value="1"/>
</dbReference>
<dbReference type="EMBL" id="LBSJ01000001">
    <property type="protein sequence ID" value="KKQ16438.1"/>
    <property type="molecule type" value="Genomic_DNA"/>
</dbReference>
<dbReference type="EC" id="4.2.1.46" evidence="4 7"/>
<dbReference type="InterPro" id="IPR036291">
    <property type="entry name" value="NAD(P)-bd_dom_sf"/>
</dbReference>
<evidence type="ECO:0000256" key="3">
    <source>
        <dbReference type="ARBA" id="ARBA00008178"/>
    </source>
</evidence>
<evidence type="ECO:0000259" key="8">
    <source>
        <dbReference type="Pfam" id="PF16363"/>
    </source>
</evidence>
<dbReference type="InterPro" id="IPR016040">
    <property type="entry name" value="NAD(P)-bd_dom"/>
</dbReference>
<evidence type="ECO:0000313" key="9">
    <source>
        <dbReference type="EMBL" id="KKQ16438.1"/>
    </source>
</evidence>
<dbReference type="InterPro" id="IPR005888">
    <property type="entry name" value="dTDP_Gluc_deHydtase"/>
</dbReference>
<dbReference type="PANTHER" id="PTHR43000">
    <property type="entry name" value="DTDP-D-GLUCOSE 4,6-DEHYDRATASE-RELATED"/>
    <property type="match status" value="1"/>
</dbReference>
<evidence type="ECO:0000313" key="10">
    <source>
        <dbReference type="Proteomes" id="UP000034448"/>
    </source>
</evidence>
<comment type="cofactor">
    <cofactor evidence="2 7">
        <name>NAD(+)</name>
        <dbReference type="ChEBI" id="CHEBI:57540"/>
    </cofactor>
</comment>
<dbReference type="SUPFAM" id="SSF51735">
    <property type="entry name" value="NAD(P)-binding Rossmann-fold domains"/>
    <property type="match status" value="1"/>
</dbReference>
<keyword evidence="6 7" id="KW-0456">Lyase</keyword>
<dbReference type="AlphaFoldDB" id="A0A0G0FB38"/>
<evidence type="ECO:0000256" key="1">
    <source>
        <dbReference type="ARBA" id="ARBA00001539"/>
    </source>
</evidence>
<comment type="caution">
    <text evidence="9">The sequence shown here is derived from an EMBL/GenBank/DDBJ whole genome shotgun (WGS) entry which is preliminary data.</text>
</comment>
<dbReference type="GO" id="GO:0008460">
    <property type="term" value="F:dTDP-glucose 4,6-dehydratase activity"/>
    <property type="evidence" value="ECO:0007669"/>
    <property type="project" value="UniProtKB-EC"/>
</dbReference>
<dbReference type="Pfam" id="PF16363">
    <property type="entry name" value="GDP_Man_Dehyd"/>
    <property type="match status" value="1"/>
</dbReference>
<evidence type="ECO:0000256" key="7">
    <source>
        <dbReference type="RuleBase" id="RU004473"/>
    </source>
</evidence>
<evidence type="ECO:0000256" key="4">
    <source>
        <dbReference type="ARBA" id="ARBA00011990"/>
    </source>
</evidence>
<evidence type="ECO:0000256" key="5">
    <source>
        <dbReference type="ARBA" id="ARBA00023027"/>
    </source>
</evidence>
<comment type="similarity">
    <text evidence="3 7">Belongs to the NAD(P)-dependent epimerase/dehydratase family. dTDP-glucose dehydratase subfamily.</text>
</comment>